<proteinExistence type="predicted"/>
<gene>
    <name evidence="1" type="ORF">CR513_50894</name>
</gene>
<comment type="caution">
    <text evidence="1">The sequence shown here is derived from an EMBL/GenBank/DDBJ whole genome shotgun (WGS) entry which is preliminary data.</text>
</comment>
<dbReference type="Proteomes" id="UP000257109">
    <property type="component" value="Unassembled WGS sequence"/>
</dbReference>
<feature type="non-terminal residue" evidence="1">
    <location>
        <position position="1"/>
    </location>
</feature>
<evidence type="ECO:0000313" key="2">
    <source>
        <dbReference type="Proteomes" id="UP000257109"/>
    </source>
</evidence>
<accession>A0A371EVE6</accession>
<reference evidence="1" key="1">
    <citation type="submission" date="2018-05" db="EMBL/GenBank/DDBJ databases">
        <title>Draft genome of Mucuna pruriens seed.</title>
        <authorList>
            <person name="Nnadi N.E."/>
            <person name="Vos R."/>
            <person name="Hasami M.H."/>
            <person name="Devisetty U.K."/>
            <person name="Aguiy J.C."/>
        </authorList>
    </citation>
    <scope>NUCLEOTIDE SEQUENCE [LARGE SCALE GENOMIC DNA]</scope>
    <source>
        <strain evidence="1">JCA_2017</strain>
    </source>
</reference>
<protein>
    <submittedName>
        <fullName evidence="1">Uncharacterized protein</fullName>
    </submittedName>
</protein>
<dbReference type="EMBL" id="QJKJ01011913">
    <property type="protein sequence ID" value="RDX69929.1"/>
    <property type="molecule type" value="Genomic_DNA"/>
</dbReference>
<name>A0A371EVE6_MUCPR</name>
<dbReference type="AlphaFoldDB" id="A0A371EVE6"/>
<keyword evidence="2" id="KW-1185">Reference proteome</keyword>
<evidence type="ECO:0000313" key="1">
    <source>
        <dbReference type="EMBL" id="RDX69929.1"/>
    </source>
</evidence>
<organism evidence="1 2">
    <name type="scientific">Mucuna pruriens</name>
    <name type="common">Velvet bean</name>
    <name type="synonym">Dolichos pruriens</name>
    <dbReference type="NCBI Taxonomy" id="157652"/>
    <lineage>
        <taxon>Eukaryota</taxon>
        <taxon>Viridiplantae</taxon>
        <taxon>Streptophyta</taxon>
        <taxon>Embryophyta</taxon>
        <taxon>Tracheophyta</taxon>
        <taxon>Spermatophyta</taxon>
        <taxon>Magnoliopsida</taxon>
        <taxon>eudicotyledons</taxon>
        <taxon>Gunneridae</taxon>
        <taxon>Pentapetalae</taxon>
        <taxon>rosids</taxon>
        <taxon>fabids</taxon>
        <taxon>Fabales</taxon>
        <taxon>Fabaceae</taxon>
        <taxon>Papilionoideae</taxon>
        <taxon>50 kb inversion clade</taxon>
        <taxon>NPAAA clade</taxon>
        <taxon>indigoferoid/millettioid clade</taxon>
        <taxon>Phaseoleae</taxon>
        <taxon>Mucuna</taxon>
    </lineage>
</organism>
<sequence>MYQDLKKMLVWSSMKRDVANYVAACLLVKKLREVDSIVHQREVVCYMEYLQRSKIYVMFLAKLILDIGKEVVTQFSLSFTNKWSIQKDNSAIRRLVEGLCYGSSKELG</sequence>